<dbReference type="EMBL" id="PP934186">
    <property type="protein sequence ID" value="XDG30988.1"/>
    <property type="molecule type" value="Genomic_DNA"/>
</dbReference>
<organism evidence="1">
    <name type="scientific">Vibrio phage P018-4</name>
    <dbReference type="NCBI Taxonomy" id="3229728"/>
    <lineage>
        <taxon>Viruses</taxon>
        <taxon>Duplodnaviria</taxon>
        <taxon>Heunggongvirae</taxon>
        <taxon>Uroviricota</taxon>
        <taxon>Caudoviricetes</taxon>
    </lineage>
</organism>
<reference evidence="1" key="1">
    <citation type="submission" date="2024-06" db="EMBL/GenBank/DDBJ databases">
        <authorList>
            <person name="Yang R."/>
        </authorList>
    </citation>
    <scope>NUCLEOTIDE SEQUENCE</scope>
</reference>
<protein>
    <submittedName>
        <fullName evidence="1">Uncharacterized protein</fullName>
    </submittedName>
</protein>
<name>A0AB39AJP1_9CAUD</name>
<evidence type="ECO:0000313" key="1">
    <source>
        <dbReference type="EMBL" id="XDG30988.1"/>
    </source>
</evidence>
<proteinExistence type="predicted"/>
<sequence>MKLDFNRETGKWEFTMFGKIQSFDDESTANEYWMLFQDWMFSDPVEGE</sequence>
<accession>A0AB39AJP1</accession>